<reference evidence="1 2" key="1">
    <citation type="submission" date="2019-02" db="EMBL/GenBank/DDBJ databases">
        <title>Emended description of the genus Rhodopseudomonas and description of Rhodopseudomonas albus sp. nov., a non-phototrophic, heavy-metal-tolerant bacterium isolated from garden soil.</title>
        <authorList>
            <person name="Bao Z."/>
            <person name="Cao W.W."/>
            <person name="Sato Y."/>
            <person name="Nishizawa T."/>
            <person name="Zhao J."/>
            <person name="Guo Y."/>
            <person name="Ohta H."/>
        </authorList>
    </citation>
    <scope>NUCLEOTIDE SEQUENCE [LARGE SCALE GENOMIC DNA]</scope>
    <source>
        <strain evidence="1 2">SK50-23</strain>
    </source>
</reference>
<protein>
    <submittedName>
        <fullName evidence="1">Uncharacterized protein</fullName>
    </submittedName>
</protein>
<organism evidence="1 2">
    <name type="scientific">Tardiphaga alba</name>
    <dbReference type="NCBI Taxonomy" id="340268"/>
    <lineage>
        <taxon>Bacteria</taxon>
        <taxon>Pseudomonadati</taxon>
        <taxon>Pseudomonadota</taxon>
        <taxon>Alphaproteobacteria</taxon>
        <taxon>Hyphomicrobiales</taxon>
        <taxon>Nitrobacteraceae</taxon>
        <taxon>Tardiphaga</taxon>
    </lineage>
</organism>
<evidence type="ECO:0000313" key="2">
    <source>
        <dbReference type="Proteomes" id="UP000682843"/>
    </source>
</evidence>
<proteinExistence type="predicted"/>
<accession>A0ABX8A9S6</accession>
<dbReference type="RefSeq" id="WP_211909098.1">
    <property type="nucleotide sequence ID" value="NZ_CP036498.1"/>
</dbReference>
<sequence length="110" mass="12077">MAYQIDIATDHDPPFTDNLGVEIVEFALSFDLEADTAIVMSVMLVPVDEPKAHDLRFGIREQSLVSDWKVTAPDYSKESVDKYSQRNGGPLLGYKSIALLAASSGLLCRT</sequence>
<evidence type="ECO:0000313" key="1">
    <source>
        <dbReference type="EMBL" id="QUS40514.1"/>
    </source>
</evidence>
<dbReference type="EMBL" id="CP036498">
    <property type="protein sequence ID" value="QUS40514.1"/>
    <property type="molecule type" value="Genomic_DNA"/>
</dbReference>
<name>A0ABX8A9S6_9BRAD</name>
<gene>
    <name evidence="1" type="ORF">RPMA_18000</name>
</gene>
<dbReference type="Proteomes" id="UP000682843">
    <property type="component" value="Chromosome"/>
</dbReference>
<keyword evidence="2" id="KW-1185">Reference proteome</keyword>